<feature type="compositionally biased region" description="Polar residues" evidence="2">
    <location>
        <begin position="19"/>
        <end position="30"/>
    </location>
</feature>
<proteinExistence type="predicted"/>
<evidence type="ECO:0000256" key="2">
    <source>
        <dbReference type="SAM" id="MobiDB-lite"/>
    </source>
</evidence>
<feature type="compositionally biased region" description="Pro residues" evidence="2">
    <location>
        <begin position="103"/>
        <end position="129"/>
    </location>
</feature>
<accession>A0A5J5EER9</accession>
<feature type="compositionally biased region" description="Basic residues" evidence="2">
    <location>
        <begin position="1"/>
        <end position="18"/>
    </location>
</feature>
<feature type="region of interest" description="Disordered" evidence="2">
    <location>
        <begin position="78"/>
        <end position="178"/>
    </location>
</feature>
<evidence type="ECO:0000256" key="1">
    <source>
        <dbReference type="SAM" id="Coils"/>
    </source>
</evidence>
<name>A0A5J5EER9_9PEZI</name>
<comment type="caution">
    <text evidence="3">The sequence shown here is derived from an EMBL/GenBank/DDBJ whole genome shotgun (WGS) entry which is preliminary data.</text>
</comment>
<reference evidence="3 4" key="1">
    <citation type="submission" date="2019-09" db="EMBL/GenBank/DDBJ databases">
        <title>Draft genome of the ectomycorrhizal ascomycete Sphaerosporella brunnea.</title>
        <authorList>
            <consortium name="DOE Joint Genome Institute"/>
            <person name="Benucci G.M."/>
            <person name="Marozzi G."/>
            <person name="Antonielli L."/>
            <person name="Sanchez S."/>
            <person name="Marco P."/>
            <person name="Wang X."/>
            <person name="Falini L.B."/>
            <person name="Barry K."/>
            <person name="Haridas S."/>
            <person name="Lipzen A."/>
            <person name="Labutti K."/>
            <person name="Grigoriev I.V."/>
            <person name="Murat C."/>
            <person name="Martin F."/>
            <person name="Albertini E."/>
            <person name="Donnini D."/>
            <person name="Bonito G."/>
        </authorList>
    </citation>
    <scope>NUCLEOTIDE SEQUENCE [LARGE SCALE GENOMIC DNA]</scope>
    <source>
        <strain evidence="3 4">Sb_GMNB300</strain>
    </source>
</reference>
<dbReference type="InParanoid" id="A0A5J5EER9"/>
<keyword evidence="1" id="KW-0175">Coiled coil</keyword>
<sequence length="303" mass="34430">MAPSRRNKPSQFTRRARTIHNQQRMNSNGTHPLHQQAHSLGHIARPAYMQQQLFEPQAQQQPLPAWLQHIPPFQQQPLHGWPQLFPPFQHPLSPARQQHMALAPPPPPPPPLPASPSPPQQQPLPPPVHGQPSLPGLHPPPAPVEDPFHQPQPTPPQRLAPRESPLCTPQPPAAAPIGAELTRTVDTLTHFERYFHGRYQDHATFVLAGVRTAYQRDMEAERGMLTQQFNDRLEARDVQHQAELGTLQGKIQKEQQETEKLRRENERLSERVLMLSREVARQQQLLVAHGLYTPGRTCNCFLN</sequence>
<dbReference type="Proteomes" id="UP000326924">
    <property type="component" value="Unassembled WGS sequence"/>
</dbReference>
<keyword evidence="4" id="KW-1185">Reference proteome</keyword>
<dbReference type="EMBL" id="VXIS01000436">
    <property type="protein sequence ID" value="KAA8893466.1"/>
    <property type="molecule type" value="Genomic_DNA"/>
</dbReference>
<dbReference type="AlphaFoldDB" id="A0A5J5EER9"/>
<feature type="coiled-coil region" evidence="1">
    <location>
        <begin position="244"/>
        <end position="285"/>
    </location>
</feature>
<evidence type="ECO:0000313" key="3">
    <source>
        <dbReference type="EMBL" id="KAA8893466.1"/>
    </source>
</evidence>
<evidence type="ECO:0000313" key="4">
    <source>
        <dbReference type="Proteomes" id="UP000326924"/>
    </source>
</evidence>
<protein>
    <submittedName>
        <fullName evidence="3">Uncharacterized protein</fullName>
    </submittedName>
</protein>
<feature type="region of interest" description="Disordered" evidence="2">
    <location>
        <begin position="1"/>
        <end position="37"/>
    </location>
</feature>
<organism evidence="3 4">
    <name type="scientific">Sphaerosporella brunnea</name>
    <dbReference type="NCBI Taxonomy" id="1250544"/>
    <lineage>
        <taxon>Eukaryota</taxon>
        <taxon>Fungi</taxon>
        <taxon>Dikarya</taxon>
        <taxon>Ascomycota</taxon>
        <taxon>Pezizomycotina</taxon>
        <taxon>Pezizomycetes</taxon>
        <taxon>Pezizales</taxon>
        <taxon>Pyronemataceae</taxon>
        <taxon>Sphaerosporella</taxon>
    </lineage>
</organism>
<gene>
    <name evidence="3" type="ORF">FN846DRAFT_895941</name>
</gene>
<feature type="compositionally biased region" description="Pro residues" evidence="2">
    <location>
        <begin position="137"/>
        <end position="158"/>
    </location>
</feature>